<sequence>MRISIKIIAGMLIVATALSASQVFYVRPVRSTGIYENRVREVNERALEQVDESDRLLVRQTQGRYYFVEYQGIEGWVEQSNVARTEGRAFTFDNITVQGYMDNPTALHIADQRADLTSPVDIDRSFEEALKKGTDKESVLRQRY</sequence>
<keyword evidence="2" id="KW-1185">Reference proteome</keyword>
<dbReference type="EMBL" id="ASJR01000018">
    <property type="protein sequence ID" value="ERP31142.1"/>
    <property type="molecule type" value="Genomic_DNA"/>
</dbReference>
<name>U7D7S2_9BACT</name>
<dbReference type="STRING" id="1313304.CALK_1940"/>
<evidence type="ECO:0000313" key="1">
    <source>
        <dbReference type="EMBL" id="ERP31142.1"/>
    </source>
</evidence>
<protein>
    <submittedName>
        <fullName evidence="1">Uncharacterized protein</fullName>
    </submittedName>
</protein>
<reference evidence="1 2" key="1">
    <citation type="journal article" date="2013" name="Environ. Microbiol.">
        <title>Genome analysis of Chitinivibrio alkaliphilus gen. nov., sp. nov., a novel extremely haloalkaliphilic anaerobic chitinolytic bacterium from the candidate phylum Termite Group 3.</title>
        <authorList>
            <person name="Sorokin D.Y."/>
            <person name="Gumerov V.M."/>
            <person name="Rakitin A.L."/>
            <person name="Beletsky A.V."/>
            <person name="Damste J.S."/>
            <person name="Muyzer G."/>
            <person name="Mardanov A.V."/>
            <person name="Ravin N.V."/>
        </authorList>
    </citation>
    <scope>NUCLEOTIDE SEQUENCE [LARGE SCALE GENOMIC DNA]</scope>
    <source>
        <strain evidence="1 2">ACht1</strain>
    </source>
</reference>
<organism evidence="1 2">
    <name type="scientific">Chitinivibrio alkaliphilus ACht1</name>
    <dbReference type="NCBI Taxonomy" id="1313304"/>
    <lineage>
        <taxon>Bacteria</taxon>
        <taxon>Pseudomonadati</taxon>
        <taxon>Fibrobacterota</taxon>
        <taxon>Chitinivibrionia</taxon>
        <taxon>Chitinivibrionales</taxon>
        <taxon>Chitinivibrionaceae</taxon>
        <taxon>Chitinivibrio</taxon>
    </lineage>
</organism>
<evidence type="ECO:0000313" key="2">
    <source>
        <dbReference type="Proteomes" id="UP000017148"/>
    </source>
</evidence>
<dbReference type="Proteomes" id="UP000017148">
    <property type="component" value="Unassembled WGS sequence"/>
</dbReference>
<comment type="caution">
    <text evidence="1">The sequence shown here is derived from an EMBL/GenBank/DDBJ whole genome shotgun (WGS) entry which is preliminary data.</text>
</comment>
<dbReference type="RefSeq" id="WP_022637361.1">
    <property type="nucleotide sequence ID" value="NZ_ASJR01000018.1"/>
</dbReference>
<accession>U7D7S2</accession>
<proteinExistence type="predicted"/>
<gene>
    <name evidence="1" type="ORF">CALK_1940</name>
</gene>
<dbReference type="AlphaFoldDB" id="U7D7S2"/>